<dbReference type="PANTHER" id="PTHR21539">
    <property type="entry name" value="SAGA-ASSOCIATED FACTOR 29"/>
    <property type="match status" value="1"/>
</dbReference>
<dbReference type="Pfam" id="PF07039">
    <property type="entry name" value="SGF29_Tudor"/>
    <property type="match status" value="1"/>
</dbReference>
<dbReference type="Proteomes" id="UP000241890">
    <property type="component" value="Unassembled WGS sequence"/>
</dbReference>
<dbReference type="Pfam" id="PF12998">
    <property type="entry name" value="ING"/>
    <property type="match status" value="1"/>
</dbReference>
<comment type="caution">
    <text evidence="2">The sequence shown here is derived from an EMBL/GenBank/DDBJ whole genome shotgun (WGS) entry which is preliminary data.</text>
</comment>
<gene>
    <name evidence="2" type="ORF">FCC1311_046102</name>
</gene>
<evidence type="ECO:0000259" key="1">
    <source>
        <dbReference type="PROSITE" id="PS51518"/>
    </source>
</evidence>
<sequence>MAPHGSDSYGQDGKGSVLEEYLDMLQVMPVEIRRYTTLMRDLDQKCTKEVHRLAALQGTLVERAREQCANETTPEGRAQVVKKLRESDEFKPLVTMRASLKQKIAEKRSISDQLFDMSEQNLKRLRSDIDYLKDILQLSGEIQESPYTPGRLVAAYIEADATWIVCKVSEFSQANPDLVTVADVDDSKTRYVLPVTKVVLLADKETLNTAKVRLSSRGKKVLAVYPKTTCFYKATLVSTPFRESGNGPSAMPHPPGTILCGVQFDDDDVDQATGSTMKHFVPTKYVFAQQQ</sequence>
<dbReference type="OrthoDB" id="5411773at2759"/>
<dbReference type="Gene3D" id="6.10.140.1740">
    <property type="match status" value="1"/>
</dbReference>
<evidence type="ECO:0000313" key="2">
    <source>
        <dbReference type="EMBL" id="GBG28387.1"/>
    </source>
</evidence>
<dbReference type="PROSITE" id="PS51518">
    <property type="entry name" value="SGF29_C"/>
    <property type="match status" value="1"/>
</dbReference>
<accession>A0A2R5GBN8</accession>
<proteinExistence type="predicted"/>
<dbReference type="InterPro" id="IPR037802">
    <property type="entry name" value="SGF29"/>
</dbReference>
<dbReference type="InParanoid" id="A0A2R5GBN8"/>
<organism evidence="2 3">
    <name type="scientific">Hondaea fermentalgiana</name>
    <dbReference type="NCBI Taxonomy" id="2315210"/>
    <lineage>
        <taxon>Eukaryota</taxon>
        <taxon>Sar</taxon>
        <taxon>Stramenopiles</taxon>
        <taxon>Bigyra</taxon>
        <taxon>Labyrinthulomycetes</taxon>
        <taxon>Thraustochytrida</taxon>
        <taxon>Thraustochytriidae</taxon>
        <taxon>Hondaea</taxon>
    </lineage>
</organism>
<reference evidence="2 3" key="1">
    <citation type="submission" date="2017-12" db="EMBL/GenBank/DDBJ databases">
        <title>Sequencing, de novo assembly and annotation of complete genome of a new Thraustochytrid species, strain FCC1311.</title>
        <authorList>
            <person name="Sedici K."/>
            <person name="Godart F."/>
            <person name="Aiese Cigliano R."/>
            <person name="Sanseverino W."/>
            <person name="Barakat M."/>
            <person name="Ortet P."/>
            <person name="Marechal E."/>
            <person name="Cagnac O."/>
            <person name="Amato A."/>
        </authorList>
    </citation>
    <scope>NUCLEOTIDE SEQUENCE [LARGE SCALE GENOMIC DNA]</scope>
</reference>
<dbReference type="SMART" id="SM01408">
    <property type="entry name" value="ING"/>
    <property type="match status" value="1"/>
</dbReference>
<evidence type="ECO:0000313" key="3">
    <source>
        <dbReference type="Proteomes" id="UP000241890"/>
    </source>
</evidence>
<dbReference type="EMBL" id="BEYU01000040">
    <property type="protein sequence ID" value="GBG28387.1"/>
    <property type="molecule type" value="Genomic_DNA"/>
</dbReference>
<dbReference type="Gene3D" id="2.30.30.140">
    <property type="match status" value="1"/>
</dbReference>
<protein>
    <submittedName>
        <fullName evidence="2">SAGA-associated factor 29</fullName>
    </submittedName>
</protein>
<dbReference type="PANTHER" id="PTHR21539:SF0">
    <property type="entry name" value="SAGA-ASSOCIATED FACTOR 29"/>
    <property type="match status" value="1"/>
</dbReference>
<keyword evidence="3" id="KW-1185">Reference proteome</keyword>
<dbReference type="GO" id="GO:0000124">
    <property type="term" value="C:SAGA complex"/>
    <property type="evidence" value="ECO:0007669"/>
    <property type="project" value="InterPro"/>
</dbReference>
<dbReference type="AlphaFoldDB" id="A0A2R5GBN8"/>
<dbReference type="InterPro" id="IPR024610">
    <property type="entry name" value="ING_N_histone-binding"/>
</dbReference>
<feature type="domain" description="SGF29 C-terminal" evidence="1">
    <location>
        <begin position="143"/>
        <end position="291"/>
    </location>
</feature>
<dbReference type="InterPro" id="IPR010750">
    <property type="entry name" value="SGF29_tudor-like_dom"/>
</dbReference>
<name>A0A2R5GBN8_9STRA</name>